<dbReference type="Pfam" id="PF02214">
    <property type="entry name" value="BTB_2"/>
    <property type="match status" value="1"/>
</dbReference>
<evidence type="ECO:0000313" key="4">
    <source>
        <dbReference type="Proteomes" id="UP000708148"/>
    </source>
</evidence>
<dbReference type="Gene3D" id="3.30.710.10">
    <property type="entry name" value="Potassium Channel Kv1.1, Chain A"/>
    <property type="match status" value="1"/>
</dbReference>
<evidence type="ECO:0000313" key="3">
    <source>
        <dbReference type="EMBL" id="CAD7700515.1"/>
    </source>
</evidence>
<feature type="domain" description="Potassium channel tetramerisation-type BTB" evidence="2">
    <location>
        <begin position="10"/>
        <end position="70"/>
    </location>
</feature>
<reference evidence="3" key="1">
    <citation type="submission" date="2020-12" db="EMBL/GenBank/DDBJ databases">
        <authorList>
            <person name="Iha C."/>
        </authorList>
    </citation>
    <scope>NUCLEOTIDE SEQUENCE</scope>
</reference>
<gene>
    <name evidence="3" type="ORF">OSTQU699_LOCUS5874</name>
</gene>
<proteinExistence type="predicted"/>
<name>A0A8S1J013_9CHLO</name>
<dbReference type="EMBL" id="CAJHUC010001283">
    <property type="protein sequence ID" value="CAD7700515.1"/>
    <property type="molecule type" value="Genomic_DNA"/>
</dbReference>
<dbReference type="OrthoDB" id="572822at2759"/>
<dbReference type="GO" id="GO:0051260">
    <property type="term" value="P:protein homooligomerization"/>
    <property type="evidence" value="ECO:0007669"/>
    <property type="project" value="InterPro"/>
</dbReference>
<dbReference type="InterPro" id="IPR011333">
    <property type="entry name" value="SKP1/BTB/POZ_sf"/>
</dbReference>
<accession>A0A8S1J013</accession>
<keyword evidence="4" id="KW-1185">Reference proteome</keyword>
<comment type="caution">
    <text evidence="3">The sequence shown here is derived from an EMBL/GenBank/DDBJ whole genome shotgun (WGS) entry which is preliminary data.</text>
</comment>
<feature type="compositionally biased region" description="Low complexity" evidence="1">
    <location>
        <begin position="155"/>
        <end position="165"/>
    </location>
</feature>
<protein>
    <recommendedName>
        <fullName evidence="2">Potassium channel tetramerisation-type BTB domain-containing protein</fullName>
    </recommendedName>
</protein>
<evidence type="ECO:0000256" key="1">
    <source>
        <dbReference type="SAM" id="MobiDB-lite"/>
    </source>
</evidence>
<feature type="compositionally biased region" description="Polar residues" evidence="1">
    <location>
        <begin position="89"/>
        <end position="99"/>
    </location>
</feature>
<dbReference type="SUPFAM" id="SSF54695">
    <property type="entry name" value="POZ domain"/>
    <property type="match status" value="1"/>
</dbReference>
<dbReference type="Proteomes" id="UP000708148">
    <property type="component" value="Unassembled WGS sequence"/>
</dbReference>
<evidence type="ECO:0000259" key="2">
    <source>
        <dbReference type="Pfam" id="PF02214"/>
    </source>
</evidence>
<feature type="region of interest" description="Disordered" evidence="1">
    <location>
        <begin position="84"/>
        <end position="178"/>
    </location>
</feature>
<sequence length="333" mass="36408">MGDPYGSSMVRFDVRGKDFNVALDTIDKYPDSYLAWLVKNAPDQVRSGRPIAINRKPESFKNLLENYRRTGRRGGDVSSIRGAFERASLRSTNERSSTPMYDDDPPMSFTSTRGMQQPPPPPRPPSSYWGGPEESFSSAPPTSQHNPPPPPPPDGASSSAFGGASVRPRKGGSTGTLTVAAQRGTDEVVDEAVHEIVSTLKKCAHKVQMYDKALFVLIWGRKSEGGRSLRPQLSKLYDSMTGKAHDVRRSSEGNGSFERQGGWGEFDSVYSATCLSARVQSMVVERLRKAGYGCSFAEVNLDRAGKVNWRGSRRGGQPALDSSTVRCLVANLR</sequence>
<dbReference type="AlphaFoldDB" id="A0A8S1J013"/>
<dbReference type="InterPro" id="IPR003131">
    <property type="entry name" value="T1-type_BTB"/>
</dbReference>
<organism evidence="3 4">
    <name type="scientific">Ostreobium quekettii</name>
    <dbReference type="NCBI Taxonomy" id="121088"/>
    <lineage>
        <taxon>Eukaryota</taxon>
        <taxon>Viridiplantae</taxon>
        <taxon>Chlorophyta</taxon>
        <taxon>core chlorophytes</taxon>
        <taxon>Ulvophyceae</taxon>
        <taxon>TCBD clade</taxon>
        <taxon>Bryopsidales</taxon>
        <taxon>Ostreobineae</taxon>
        <taxon>Ostreobiaceae</taxon>
        <taxon>Ostreobium</taxon>
    </lineage>
</organism>